<proteinExistence type="predicted"/>
<reference evidence="3" key="1">
    <citation type="journal article" date="2021" name="Nat. Commun.">
        <title>Genetic determinants of endophytism in the Arabidopsis root mycobiome.</title>
        <authorList>
            <person name="Mesny F."/>
            <person name="Miyauchi S."/>
            <person name="Thiergart T."/>
            <person name="Pickel B."/>
            <person name="Atanasova L."/>
            <person name="Karlsson M."/>
            <person name="Huettel B."/>
            <person name="Barry K.W."/>
            <person name="Haridas S."/>
            <person name="Chen C."/>
            <person name="Bauer D."/>
            <person name="Andreopoulos W."/>
            <person name="Pangilinan J."/>
            <person name="LaButti K."/>
            <person name="Riley R."/>
            <person name="Lipzen A."/>
            <person name="Clum A."/>
            <person name="Drula E."/>
            <person name="Henrissat B."/>
            <person name="Kohler A."/>
            <person name="Grigoriev I.V."/>
            <person name="Martin F.M."/>
            <person name="Hacquard S."/>
        </authorList>
    </citation>
    <scope>NUCLEOTIDE SEQUENCE</scope>
    <source>
        <strain evidence="3">MPI-CAGE-CH-0235</strain>
    </source>
</reference>
<accession>A0A8K0SHP0</accession>
<dbReference type="PANTHER" id="PTHR48081:SF8">
    <property type="entry name" value="ALPHA_BETA HYDROLASE FOLD-3 DOMAIN-CONTAINING PROTEIN-RELATED"/>
    <property type="match status" value="1"/>
</dbReference>
<comment type="caution">
    <text evidence="3">The sequence shown here is derived from an EMBL/GenBank/DDBJ whole genome shotgun (WGS) entry which is preliminary data.</text>
</comment>
<dbReference type="InterPro" id="IPR013094">
    <property type="entry name" value="AB_hydrolase_3"/>
</dbReference>
<evidence type="ECO:0000313" key="4">
    <source>
        <dbReference type="Proteomes" id="UP000813444"/>
    </source>
</evidence>
<dbReference type="Pfam" id="PF07859">
    <property type="entry name" value="Abhydrolase_3"/>
    <property type="match status" value="1"/>
</dbReference>
<dbReference type="GO" id="GO:0016787">
    <property type="term" value="F:hydrolase activity"/>
    <property type="evidence" value="ECO:0007669"/>
    <property type="project" value="UniProtKB-KW"/>
</dbReference>
<protein>
    <submittedName>
        <fullName evidence="3">Alpha/Beta hydrolase protein</fullName>
    </submittedName>
</protein>
<keyword evidence="1 3" id="KW-0378">Hydrolase</keyword>
<sequence>MEDSSARSIDPEVLAIRESVNRNTQWASDQIPWPAGMQETTHTATSLDGTKIEVRHLVPKVVSDQPPTACPNRAVVYVFGGGFVGGSVDIFRGFLGAFSELGETQLFAPAWRIAPENSWSDGVEDVYATVQWLQKNAKTFNVDPARILVAGQSAGATLAAGVTHLARDRLLSPPIAAQVLRYASLNDTSVLEPNSTREQFLSWTANQTEIVWMARMGGLNKTQRNIINTPPYAAPSRALLMKSLPPAHIGVGDYDIFRDENKLYADRLQAAGVAVEYFNYPESPHGFDGVPGSVQGRIMWDNEAAFVKKF</sequence>
<dbReference type="InterPro" id="IPR050300">
    <property type="entry name" value="GDXG_lipolytic_enzyme"/>
</dbReference>
<dbReference type="OrthoDB" id="408631at2759"/>
<dbReference type="Proteomes" id="UP000813444">
    <property type="component" value="Unassembled WGS sequence"/>
</dbReference>
<feature type="domain" description="Alpha/beta hydrolase fold-3" evidence="2">
    <location>
        <begin position="75"/>
        <end position="287"/>
    </location>
</feature>
<dbReference type="Gene3D" id="3.40.50.1820">
    <property type="entry name" value="alpha/beta hydrolase"/>
    <property type="match status" value="1"/>
</dbReference>
<dbReference type="EMBL" id="JAGPNK010000023">
    <property type="protein sequence ID" value="KAH7304431.1"/>
    <property type="molecule type" value="Genomic_DNA"/>
</dbReference>
<name>A0A8K0SHP0_9HYPO</name>
<evidence type="ECO:0000313" key="3">
    <source>
        <dbReference type="EMBL" id="KAH7304431.1"/>
    </source>
</evidence>
<dbReference type="SUPFAM" id="SSF53474">
    <property type="entry name" value="alpha/beta-Hydrolases"/>
    <property type="match status" value="1"/>
</dbReference>
<evidence type="ECO:0000259" key="2">
    <source>
        <dbReference type="Pfam" id="PF07859"/>
    </source>
</evidence>
<organism evidence="3 4">
    <name type="scientific">Stachybotrys elegans</name>
    <dbReference type="NCBI Taxonomy" id="80388"/>
    <lineage>
        <taxon>Eukaryota</taxon>
        <taxon>Fungi</taxon>
        <taxon>Dikarya</taxon>
        <taxon>Ascomycota</taxon>
        <taxon>Pezizomycotina</taxon>
        <taxon>Sordariomycetes</taxon>
        <taxon>Hypocreomycetidae</taxon>
        <taxon>Hypocreales</taxon>
        <taxon>Stachybotryaceae</taxon>
        <taxon>Stachybotrys</taxon>
    </lineage>
</organism>
<dbReference type="InterPro" id="IPR029058">
    <property type="entry name" value="AB_hydrolase_fold"/>
</dbReference>
<gene>
    <name evidence="3" type="ORF">B0I35DRAFT_363201</name>
</gene>
<dbReference type="PANTHER" id="PTHR48081">
    <property type="entry name" value="AB HYDROLASE SUPERFAMILY PROTEIN C4A8.06C"/>
    <property type="match status" value="1"/>
</dbReference>
<keyword evidence="4" id="KW-1185">Reference proteome</keyword>
<evidence type="ECO:0000256" key="1">
    <source>
        <dbReference type="ARBA" id="ARBA00022801"/>
    </source>
</evidence>
<dbReference type="AlphaFoldDB" id="A0A8K0SHP0"/>